<feature type="transmembrane region" description="Helical" evidence="1">
    <location>
        <begin position="299"/>
        <end position="316"/>
    </location>
</feature>
<dbReference type="AlphaFoldDB" id="A0A1E7FFI4"/>
<feature type="transmembrane region" description="Helical" evidence="1">
    <location>
        <begin position="59"/>
        <end position="83"/>
    </location>
</feature>
<keyword evidence="3" id="KW-1185">Reference proteome</keyword>
<organism evidence="2 3">
    <name type="scientific">Fragilariopsis cylindrus CCMP1102</name>
    <dbReference type="NCBI Taxonomy" id="635003"/>
    <lineage>
        <taxon>Eukaryota</taxon>
        <taxon>Sar</taxon>
        <taxon>Stramenopiles</taxon>
        <taxon>Ochrophyta</taxon>
        <taxon>Bacillariophyta</taxon>
        <taxon>Bacillariophyceae</taxon>
        <taxon>Bacillariophycidae</taxon>
        <taxon>Bacillariales</taxon>
        <taxon>Bacillariaceae</taxon>
        <taxon>Fragilariopsis</taxon>
    </lineage>
</organism>
<reference evidence="2 3" key="1">
    <citation type="submission" date="2016-09" db="EMBL/GenBank/DDBJ databases">
        <title>Extensive genetic diversity and differential bi-allelic expression allows diatom success in the polar Southern Ocean.</title>
        <authorList>
            <consortium name="DOE Joint Genome Institute"/>
            <person name="Mock T."/>
            <person name="Otillar R.P."/>
            <person name="Strauss J."/>
            <person name="Dupont C."/>
            <person name="Frickenhaus S."/>
            <person name="Maumus F."/>
            <person name="Mcmullan M."/>
            <person name="Sanges R."/>
            <person name="Schmutz J."/>
            <person name="Toseland A."/>
            <person name="Valas R."/>
            <person name="Veluchamy A."/>
            <person name="Ward B.J."/>
            <person name="Allen A."/>
            <person name="Barry K."/>
            <person name="Falciatore A."/>
            <person name="Ferrante M."/>
            <person name="Fortunato A.E."/>
            <person name="Gloeckner G."/>
            <person name="Gruber A."/>
            <person name="Hipkin R."/>
            <person name="Janech M."/>
            <person name="Kroth P."/>
            <person name="Leese F."/>
            <person name="Lindquist E."/>
            <person name="Lyon B.R."/>
            <person name="Martin J."/>
            <person name="Mayer C."/>
            <person name="Parker M."/>
            <person name="Quesneville H."/>
            <person name="Raymond J."/>
            <person name="Uhlig C."/>
            <person name="Valentin K.U."/>
            <person name="Worden A.Z."/>
            <person name="Armbrust E.V."/>
            <person name="Bowler C."/>
            <person name="Green B."/>
            <person name="Moulton V."/>
            <person name="Van Oosterhout C."/>
            <person name="Grigoriev I."/>
        </authorList>
    </citation>
    <scope>NUCLEOTIDE SEQUENCE [LARGE SCALE GENOMIC DNA]</scope>
    <source>
        <strain evidence="2 3">CCMP1102</strain>
    </source>
</reference>
<feature type="transmembrane region" description="Helical" evidence="1">
    <location>
        <begin position="103"/>
        <end position="125"/>
    </location>
</feature>
<evidence type="ECO:0000313" key="2">
    <source>
        <dbReference type="EMBL" id="OEU16907.1"/>
    </source>
</evidence>
<accession>A0A1E7FFI4</accession>
<dbReference type="OrthoDB" id="4482604at2759"/>
<dbReference type="KEGG" id="fcy:FRACYDRAFT_275484"/>
<keyword evidence="1" id="KW-1133">Transmembrane helix</keyword>
<dbReference type="Proteomes" id="UP000095751">
    <property type="component" value="Unassembled WGS sequence"/>
</dbReference>
<name>A0A1E7FFI4_9STRA</name>
<feature type="transmembrane region" description="Helical" evidence="1">
    <location>
        <begin position="356"/>
        <end position="383"/>
    </location>
</feature>
<feature type="transmembrane region" description="Helical" evidence="1">
    <location>
        <begin position="235"/>
        <end position="255"/>
    </location>
</feature>
<keyword evidence="1" id="KW-0812">Transmembrane</keyword>
<protein>
    <submittedName>
        <fullName evidence="2">Uncharacterized protein</fullName>
    </submittedName>
</protein>
<evidence type="ECO:0000313" key="3">
    <source>
        <dbReference type="Proteomes" id="UP000095751"/>
    </source>
</evidence>
<proteinExistence type="predicted"/>
<gene>
    <name evidence="2" type="ORF">FRACYDRAFT_275484</name>
</gene>
<evidence type="ECO:0000256" key="1">
    <source>
        <dbReference type="SAM" id="Phobius"/>
    </source>
</evidence>
<feature type="transmembrane region" description="Helical" evidence="1">
    <location>
        <begin position="175"/>
        <end position="195"/>
    </location>
</feature>
<dbReference type="InParanoid" id="A0A1E7FFI4"/>
<keyword evidence="1" id="KW-0472">Membrane</keyword>
<sequence>MTTMTVNGEKERRSRTLDVVTNSATTVIILQEQTPNENVVNISAAAATTTEVLVWRRPWIVALCLFSIFTLPWIYFVVFRRYWILEEWNAALPGLGDSVFRKLSIRSHMTFGCICLLCVPIQLILPNTVMCWRHRISRNIHRYTGRLYVICAILSFVFGQWFICLKQFRLVGGYNMGAAFSFAGLCIAYFAYMTWKTAPSKNTRNNNTSTSDNNHNQKYTIENHRNYAIRSFSQIIAPILYRYWYIVMSILRLHVPPPEYNERNNRTNDDDEDVPPSLICDDHNVCPDYERPVDAIFCWLYWISAWIVAEIVIICLPDHKSKSNNINATTATQENQDMEHATLITRIDSMNGEKSFVSVVNFVGCFLAGITIMVTGYILSAIFMPQNN</sequence>
<dbReference type="EMBL" id="KV784358">
    <property type="protein sequence ID" value="OEU16907.1"/>
    <property type="molecule type" value="Genomic_DNA"/>
</dbReference>
<feature type="transmembrane region" description="Helical" evidence="1">
    <location>
        <begin position="145"/>
        <end position="163"/>
    </location>
</feature>